<evidence type="ECO:0000313" key="2">
    <source>
        <dbReference type="Proteomes" id="UP000237640"/>
    </source>
</evidence>
<dbReference type="Proteomes" id="UP000237640">
    <property type="component" value="Unassembled WGS sequence"/>
</dbReference>
<dbReference type="Gene3D" id="2.60.120.10">
    <property type="entry name" value="Jelly Rolls"/>
    <property type="match status" value="1"/>
</dbReference>
<name>A0A2T0MG56_9FLAO</name>
<dbReference type="SUPFAM" id="SSF51206">
    <property type="entry name" value="cAMP-binding domain-like"/>
    <property type="match status" value="1"/>
</dbReference>
<dbReference type="AlphaFoldDB" id="A0A2T0MG56"/>
<organism evidence="1 2">
    <name type="scientific">Flagellimonas meridianipacifica</name>
    <dbReference type="NCBI Taxonomy" id="1080225"/>
    <lineage>
        <taxon>Bacteria</taxon>
        <taxon>Pseudomonadati</taxon>
        <taxon>Bacteroidota</taxon>
        <taxon>Flavobacteriia</taxon>
        <taxon>Flavobacteriales</taxon>
        <taxon>Flavobacteriaceae</taxon>
        <taxon>Flagellimonas</taxon>
    </lineage>
</organism>
<dbReference type="OrthoDB" id="1092431at2"/>
<keyword evidence="2" id="KW-1185">Reference proteome</keyword>
<dbReference type="InterPro" id="IPR014710">
    <property type="entry name" value="RmlC-like_jellyroll"/>
</dbReference>
<dbReference type="EMBL" id="PVYX01000001">
    <property type="protein sequence ID" value="PRX56545.1"/>
    <property type="molecule type" value="Genomic_DNA"/>
</dbReference>
<evidence type="ECO:0000313" key="1">
    <source>
        <dbReference type="EMBL" id="PRX56545.1"/>
    </source>
</evidence>
<sequence length="197" mass="22841">MIPREYQGLFSNIARYVTLSQEEQEQIAAIINITPIKKRQFIDQPGYISPYRNYIVKGAFRSFFLDKDGKEHTVQIAIEDWFVSDFYSYITRTPATLFVEALEDSTLLQMKYEDIEPLCGKIHSLSEYFRVSTEKAFAYSRNRALSNLSMTAEERYLKLTSMYPGIVNRVPQRIIASYLGMTPEFLSKIRKGIAQNS</sequence>
<dbReference type="RefSeq" id="WP_106143507.1">
    <property type="nucleotide sequence ID" value="NZ_PVYX01000001.1"/>
</dbReference>
<dbReference type="InterPro" id="IPR018490">
    <property type="entry name" value="cNMP-bd_dom_sf"/>
</dbReference>
<proteinExistence type="predicted"/>
<protein>
    <submittedName>
        <fullName evidence="1">CRP-like cAMP-binding protein</fullName>
    </submittedName>
</protein>
<comment type="caution">
    <text evidence="1">The sequence shown here is derived from an EMBL/GenBank/DDBJ whole genome shotgun (WGS) entry which is preliminary data.</text>
</comment>
<gene>
    <name evidence="1" type="ORF">CLV81_0542</name>
</gene>
<reference evidence="1 2" key="1">
    <citation type="submission" date="2018-03" db="EMBL/GenBank/DDBJ databases">
        <title>Genomic Encyclopedia of Archaeal and Bacterial Type Strains, Phase II (KMG-II): from individual species to whole genera.</title>
        <authorList>
            <person name="Goeker M."/>
        </authorList>
    </citation>
    <scope>NUCLEOTIDE SEQUENCE [LARGE SCALE GENOMIC DNA]</scope>
    <source>
        <strain evidence="1 2">DSM 25027</strain>
    </source>
</reference>
<accession>A0A2T0MG56</accession>